<dbReference type="RefSeq" id="WP_090215867.1">
    <property type="nucleotide sequence ID" value="NZ_LT629780.1"/>
</dbReference>
<dbReference type="OrthoDB" id="9789418at2"/>
<accession>A0A1H2ICU4</accession>
<protein>
    <submittedName>
        <fullName evidence="2">tRNA 2-thiouridine synthesizing protein C</fullName>
    </submittedName>
</protein>
<dbReference type="NCBIfam" id="NF001238">
    <property type="entry name" value="PRK00211.1"/>
    <property type="match status" value="1"/>
</dbReference>
<dbReference type="AlphaFoldDB" id="A0A1H2ICU4"/>
<dbReference type="PANTHER" id="PTHR38780">
    <property type="entry name" value="PROTEIN TUSC"/>
    <property type="match status" value="1"/>
</dbReference>
<evidence type="ECO:0000313" key="2">
    <source>
        <dbReference type="EMBL" id="SDU41835.1"/>
    </source>
</evidence>
<dbReference type="Gene3D" id="3.40.1260.10">
    <property type="entry name" value="DsrEFH-like"/>
    <property type="match status" value="1"/>
</dbReference>
<sequence>MAKSLLLICRRAPWSGPAAREALDVALAGGAFDLPISLLFLDDGVFQLQAGQQPALLEQKDLGANLRALPLFGIEALYVAAADLQRRGLEAAQLALPATLVEDAALAALLNRHDLVMTL</sequence>
<comment type="similarity">
    <text evidence="1">Belongs to the DsrF/TusC family.</text>
</comment>
<proteinExistence type="inferred from homology"/>
<gene>
    <name evidence="2" type="ORF">SAMN05216580_2899</name>
</gene>
<dbReference type="InterPro" id="IPR003787">
    <property type="entry name" value="Sulphur_relay_DsrE/F-like"/>
</dbReference>
<keyword evidence="3" id="KW-1185">Reference proteome</keyword>
<dbReference type="InterPro" id="IPR027396">
    <property type="entry name" value="DsrEFH-like"/>
</dbReference>
<evidence type="ECO:0000313" key="3">
    <source>
        <dbReference type="Proteomes" id="UP000243063"/>
    </source>
</evidence>
<dbReference type="Pfam" id="PF02635">
    <property type="entry name" value="DsrE"/>
    <property type="match status" value="1"/>
</dbReference>
<name>A0A1H2ICU4_9GAMM</name>
<dbReference type="InterPro" id="IPR017462">
    <property type="entry name" value="Sulphur_relay_TusC/DsrF"/>
</dbReference>
<dbReference type="NCBIfam" id="TIGR03010">
    <property type="entry name" value="sulf_tusC_dsrF"/>
    <property type="match status" value="1"/>
</dbReference>
<dbReference type="STRING" id="1245526.SAMN05216580_2899"/>
<evidence type="ECO:0000256" key="1">
    <source>
        <dbReference type="ARBA" id="ARBA00005996"/>
    </source>
</evidence>
<dbReference type="EMBL" id="LT629780">
    <property type="protein sequence ID" value="SDU41835.1"/>
    <property type="molecule type" value="Genomic_DNA"/>
</dbReference>
<dbReference type="PANTHER" id="PTHR38780:SF1">
    <property type="entry name" value="PROTEIN TUSC"/>
    <property type="match status" value="1"/>
</dbReference>
<dbReference type="SUPFAM" id="SSF75169">
    <property type="entry name" value="DsrEFH-like"/>
    <property type="match status" value="1"/>
</dbReference>
<dbReference type="Proteomes" id="UP000243063">
    <property type="component" value="Chromosome I"/>
</dbReference>
<reference evidence="3" key="1">
    <citation type="submission" date="2016-10" db="EMBL/GenBank/DDBJ databases">
        <authorList>
            <person name="Varghese N."/>
            <person name="Submissions S."/>
        </authorList>
    </citation>
    <scope>NUCLEOTIDE SEQUENCE [LARGE SCALE GENOMIC DNA]</scope>
    <source>
        <strain evidence="3">CCTCC 2012022</strain>
    </source>
</reference>
<organism evidence="2 3">
    <name type="scientific">Geopseudomonas guangdongensis</name>
    <dbReference type="NCBI Taxonomy" id="1245526"/>
    <lineage>
        <taxon>Bacteria</taxon>
        <taxon>Pseudomonadati</taxon>
        <taxon>Pseudomonadota</taxon>
        <taxon>Gammaproteobacteria</taxon>
        <taxon>Pseudomonadales</taxon>
        <taxon>Pseudomonadaceae</taxon>
        <taxon>Geopseudomonas</taxon>
    </lineage>
</organism>